<evidence type="ECO:0000313" key="1">
    <source>
        <dbReference type="EMBL" id="CEG41741.1"/>
    </source>
</evidence>
<name>A0A0P1ALI6_PLAHL</name>
<accession>A0A0P1ALI6</accession>
<protein>
    <submittedName>
        <fullName evidence="1">Uncharacterized protein</fullName>
    </submittedName>
</protein>
<proteinExistence type="predicted"/>
<organism evidence="1 2">
    <name type="scientific">Plasmopara halstedii</name>
    <name type="common">Downy mildew of sunflower</name>
    <dbReference type="NCBI Taxonomy" id="4781"/>
    <lineage>
        <taxon>Eukaryota</taxon>
        <taxon>Sar</taxon>
        <taxon>Stramenopiles</taxon>
        <taxon>Oomycota</taxon>
        <taxon>Peronosporomycetes</taxon>
        <taxon>Peronosporales</taxon>
        <taxon>Peronosporaceae</taxon>
        <taxon>Plasmopara</taxon>
    </lineage>
</organism>
<sequence>MYVAGDNFLLGISAMVLGDPALRRLHEKAQCLTGTVLYQYQFEVHVHRLW</sequence>
<evidence type="ECO:0000313" key="2">
    <source>
        <dbReference type="Proteomes" id="UP000054928"/>
    </source>
</evidence>
<dbReference type="RefSeq" id="XP_024578110.1">
    <property type="nucleotide sequence ID" value="XM_024727543.1"/>
</dbReference>
<keyword evidence="2" id="KW-1185">Reference proteome</keyword>
<dbReference type="GeneID" id="36407125"/>
<dbReference type="EMBL" id="CCYD01000610">
    <property type="protein sequence ID" value="CEG41741.1"/>
    <property type="molecule type" value="Genomic_DNA"/>
</dbReference>
<dbReference type="Proteomes" id="UP000054928">
    <property type="component" value="Unassembled WGS sequence"/>
</dbReference>
<reference evidence="2" key="1">
    <citation type="submission" date="2014-09" db="EMBL/GenBank/DDBJ databases">
        <authorList>
            <person name="Sharma Rahul"/>
            <person name="Thines Marco"/>
        </authorList>
    </citation>
    <scope>NUCLEOTIDE SEQUENCE [LARGE SCALE GENOMIC DNA]</scope>
</reference>
<dbReference type="AlphaFoldDB" id="A0A0P1ALI6"/>